<proteinExistence type="inferred from homology"/>
<dbReference type="SMART" id="SM00255">
    <property type="entry name" value="TIR"/>
    <property type="match status" value="1"/>
</dbReference>
<keyword evidence="3" id="KW-0433">Leucine-rich repeat</keyword>
<evidence type="ECO:0000256" key="4">
    <source>
        <dbReference type="ARBA" id="ARBA00022692"/>
    </source>
</evidence>
<feature type="transmembrane region" description="Helical" evidence="11">
    <location>
        <begin position="654"/>
        <end position="678"/>
    </location>
</feature>
<dbReference type="SUPFAM" id="SSF52058">
    <property type="entry name" value="L domain-like"/>
    <property type="match status" value="2"/>
</dbReference>
<comment type="similarity">
    <text evidence="2">Belongs to the Toll-like receptor family.</text>
</comment>
<dbReference type="Gene3D" id="3.80.10.10">
    <property type="entry name" value="Ribonuclease Inhibitor"/>
    <property type="match status" value="3"/>
</dbReference>
<keyword evidence="15" id="KW-1185">Reference proteome</keyword>
<dbReference type="SMART" id="SM00369">
    <property type="entry name" value="LRR_TYP"/>
    <property type="match status" value="4"/>
</dbReference>
<accession>A0A8B6CYX4</accession>
<dbReference type="PANTHER" id="PTHR24365:SF541">
    <property type="entry name" value="PROTEIN TOLL-RELATED"/>
    <property type="match status" value="1"/>
</dbReference>
<comment type="caution">
    <text evidence="14">The sequence shown here is derived from an EMBL/GenBank/DDBJ whole genome shotgun (WGS) entry which is preliminary data.</text>
</comment>
<name>A0A8B6CYX4_MYTGA</name>
<dbReference type="InterPro" id="IPR003591">
    <property type="entry name" value="Leu-rich_rpt_typical-subtyp"/>
</dbReference>
<dbReference type="EMBL" id="UYJE01002535">
    <property type="protein sequence ID" value="VDI11651.1"/>
    <property type="molecule type" value="Genomic_DNA"/>
</dbReference>
<evidence type="ECO:0000256" key="7">
    <source>
        <dbReference type="ARBA" id="ARBA00022989"/>
    </source>
</evidence>
<dbReference type="PIRSF" id="PIRSF037595">
    <property type="entry name" value="Toll-like_receptor"/>
    <property type="match status" value="1"/>
</dbReference>
<gene>
    <name evidence="14" type="ORF">MGAL_10B079202</name>
</gene>
<comment type="subcellular location">
    <subcellularLocation>
        <location evidence="1">Membrane</location>
        <topology evidence="1">Single-pass type I membrane protein</topology>
    </subcellularLocation>
</comment>
<dbReference type="PROSITE" id="PS51450">
    <property type="entry name" value="LRR"/>
    <property type="match status" value="1"/>
</dbReference>
<dbReference type="GO" id="GO:0002224">
    <property type="term" value="P:toll-like receptor signaling pathway"/>
    <property type="evidence" value="ECO:0007669"/>
    <property type="project" value="InterPro"/>
</dbReference>
<dbReference type="InterPro" id="IPR001611">
    <property type="entry name" value="Leu-rich_rpt"/>
</dbReference>
<evidence type="ECO:0000256" key="5">
    <source>
        <dbReference type="ARBA" id="ARBA00022729"/>
    </source>
</evidence>
<dbReference type="PANTHER" id="PTHR24365">
    <property type="entry name" value="TOLL-LIKE RECEPTOR"/>
    <property type="match status" value="1"/>
</dbReference>
<evidence type="ECO:0000256" key="1">
    <source>
        <dbReference type="ARBA" id="ARBA00004479"/>
    </source>
</evidence>
<dbReference type="GO" id="GO:0006955">
    <property type="term" value="P:immune response"/>
    <property type="evidence" value="ECO:0007669"/>
    <property type="project" value="InterPro"/>
</dbReference>
<sequence>MATTHQFALSIIITVICVEPVFSCSYSWNEKYKLVANCENQGLTSVPRNLSRDIQELILSQNLIDILKNNSFINYTNMERLILSKNKIYEIHEDAFAGLNSLKVLKVNDNLINITILPEGVFKHLSNVVALDISRNKKQLNESNQFIYPDATFSGLERLQNLSIDLYMFPVFGRGFIKLHNLTSLDFHKCYLRKSSGFKLGNSTFQNFSSNLKELYIRGCRHFFQMEYGLLEHFPNLKILDLSNSYVHLYQALRILHPFQYKNMSVINFHHITDSSINGNDFPYSVVITEELMKYLKTICIESLDLSKTGIVDYQKHSLFSFEHPKCFKIFIMSANRLPATISDHYFEIIRFIKHAANIKVYDFSYLTSDYPDPVYLNVYHPETLNHFENRIQNVYFSPEVSIFLPPSLEFLRFTHISSVLSSAFIICANTSLRYLDVSFSVYQHFPNGTNDCGKQLKYLDISGSPKAIITFPKIPLPKLTILKMTHARIDQLILKGKEWMVFRAPYLRNVDISFNNLWTLDRKTFLNQPNITHLNMSNNLFRAIPTFVKNLQNLEYLNLSNNLIVSINDTMRRWLSNVSSSRKFVLDLSNNDLVCSCDTVDFLSWMETKKEIFHDADNYTCTYTKKSEQVPLKKVIENKNKYFLYCEVKKNMWLLPLCISVGSAFGIFIALSLLYNYRWKIILYMYRKVRRVVENNLHENYMYDAYVSYEDRSVTWIQKFLLPKIEDEWGLKVCLHDRDILPGDLTADAKAESIKESRHFVFIITEHFTEGKWGKFEIERAVYEKCTTNLRKIIVILQNIQVKDIPEEIVKISNDVCFIELPLDENEIYDKLDHQSTWLKLKALFYLN</sequence>
<keyword evidence="9" id="KW-0675">Receptor</keyword>
<dbReference type="InterPro" id="IPR017241">
    <property type="entry name" value="Toll-like_receptor"/>
</dbReference>
<dbReference type="AlphaFoldDB" id="A0A8B6CYX4"/>
<dbReference type="Pfam" id="PF13855">
    <property type="entry name" value="LRR_8"/>
    <property type="match status" value="2"/>
</dbReference>
<keyword evidence="6" id="KW-0677">Repeat</keyword>
<dbReference type="SUPFAM" id="SSF52200">
    <property type="entry name" value="Toll/Interleukin receptor TIR domain"/>
    <property type="match status" value="1"/>
</dbReference>
<organism evidence="14 15">
    <name type="scientific">Mytilus galloprovincialis</name>
    <name type="common">Mediterranean mussel</name>
    <dbReference type="NCBI Taxonomy" id="29158"/>
    <lineage>
        <taxon>Eukaryota</taxon>
        <taxon>Metazoa</taxon>
        <taxon>Spiralia</taxon>
        <taxon>Lophotrochozoa</taxon>
        <taxon>Mollusca</taxon>
        <taxon>Bivalvia</taxon>
        <taxon>Autobranchia</taxon>
        <taxon>Pteriomorphia</taxon>
        <taxon>Mytilida</taxon>
        <taxon>Mytiloidea</taxon>
        <taxon>Mytilidae</taxon>
        <taxon>Mytilinae</taxon>
        <taxon>Mytilus</taxon>
    </lineage>
</organism>
<feature type="signal peptide" evidence="12">
    <location>
        <begin position="1"/>
        <end position="23"/>
    </location>
</feature>
<dbReference type="PRINTS" id="PR01537">
    <property type="entry name" value="INTRLKN1R1F"/>
</dbReference>
<dbReference type="InterPro" id="IPR035897">
    <property type="entry name" value="Toll_tir_struct_dom_sf"/>
</dbReference>
<evidence type="ECO:0000256" key="8">
    <source>
        <dbReference type="ARBA" id="ARBA00023136"/>
    </source>
</evidence>
<keyword evidence="7 11" id="KW-1133">Transmembrane helix</keyword>
<dbReference type="InterPro" id="IPR000157">
    <property type="entry name" value="TIR_dom"/>
</dbReference>
<evidence type="ECO:0000256" key="2">
    <source>
        <dbReference type="ARBA" id="ARBA00009634"/>
    </source>
</evidence>
<evidence type="ECO:0000256" key="12">
    <source>
        <dbReference type="SAM" id="SignalP"/>
    </source>
</evidence>
<dbReference type="Proteomes" id="UP000596742">
    <property type="component" value="Unassembled WGS sequence"/>
</dbReference>
<evidence type="ECO:0000256" key="9">
    <source>
        <dbReference type="ARBA" id="ARBA00023170"/>
    </source>
</evidence>
<evidence type="ECO:0000256" key="10">
    <source>
        <dbReference type="ARBA" id="ARBA00023180"/>
    </source>
</evidence>
<evidence type="ECO:0000313" key="14">
    <source>
        <dbReference type="EMBL" id="VDI11651.1"/>
    </source>
</evidence>
<feature type="chain" id="PRO_5032789124" description="TIR domain-containing protein" evidence="12">
    <location>
        <begin position="24"/>
        <end position="849"/>
    </location>
</feature>
<evidence type="ECO:0000256" key="3">
    <source>
        <dbReference type="ARBA" id="ARBA00022614"/>
    </source>
</evidence>
<dbReference type="GO" id="GO:0005886">
    <property type="term" value="C:plasma membrane"/>
    <property type="evidence" value="ECO:0007669"/>
    <property type="project" value="TreeGrafter"/>
</dbReference>
<keyword evidence="4 11" id="KW-0812">Transmembrane</keyword>
<keyword evidence="10" id="KW-0325">Glycoprotein</keyword>
<keyword evidence="8 11" id="KW-0472">Membrane</keyword>
<dbReference type="OrthoDB" id="6112244at2759"/>
<dbReference type="Gene3D" id="3.40.50.10140">
    <property type="entry name" value="Toll/interleukin-1 receptor homology (TIR) domain"/>
    <property type="match status" value="1"/>
</dbReference>
<dbReference type="InterPro" id="IPR032675">
    <property type="entry name" value="LRR_dom_sf"/>
</dbReference>
<keyword evidence="5 12" id="KW-0732">Signal</keyword>
<dbReference type="Pfam" id="PF01582">
    <property type="entry name" value="TIR"/>
    <property type="match status" value="1"/>
</dbReference>
<evidence type="ECO:0000259" key="13">
    <source>
        <dbReference type="PROSITE" id="PS50104"/>
    </source>
</evidence>
<dbReference type="GO" id="GO:0004888">
    <property type="term" value="F:transmembrane signaling receptor activity"/>
    <property type="evidence" value="ECO:0007669"/>
    <property type="project" value="InterPro"/>
</dbReference>
<evidence type="ECO:0000256" key="6">
    <source>
        <dbReference type="ARBA" id="ARBA00022737"/>
    </source>
</evidence>
<feature type="domain" description="TIR" evidence="13">
    <location>
        <begin position="702"/>
        <end position="846"/>
    </location>
</feature>
<dbReference type="PROSITE" id="PS50104">
    <property type="entry name" value="TIR"/>
    <property type="match status" value="1"/>
</dbReference>
<reference evidence="14" key="1">
    <citation type="submission" date="2018-11" db="EMBL/GenBank/DDBJ databases">
        <authorList>
            <person name="Alioto T."/>
            <person name="Alioto T."/>
        </authorList>
    </citation>
    <scope>NUCLEOTIDE SEQUENCE</scope>
</reference>
<evidence type="ECO:0000313" key="15">
    <source>
        <dbReference type="Proteomes" id="UP000596742"/>
    </source>
</evidence>
<evidence type="ECO:0000256" key="11">
    <source>
        <dbReference type="SAM" id="Phobius"/>
    </source>
</evidence>
<protein>
    <recommendedName>
        <fullName evidence="13">TIR domain-containing protein</fullName>
    </recommendedName>
</protein>